<reference evidence="1" key="1">
    <citation type="submission" date="2014-12" db="EMBL/GenBank/DDBJ databases">
        <title>Insight into the proteome of Arion vulgaris.</title>
        <authorList>
            <person name="Aradska J."/>
            <person name="Bulat T."/>
            <person name="Smidak R."/>
            <person name="Sarate P."/>
            <person name="Gangsoo J."/>
            <person name="Sialana F."/>
            <person name="Bilban M."/>
            <person name="Lubec G."/>
        </authorList>
    </citation>
    <scope>NUCLEOTIDE SEQUENCE</scope>
    <source>
        <tissue evidence="1">Skin</tissue>
    </source>
</reference>
<proteinExistence type="predicted"/>
<feature type="non-terminal residue" evidence="1">
    <location>
        <position position="103"/>
    </location>
</feature>
<protein>
    <submittedName>
        <fullName evidence="1">Uncharacterized protein</fullName>
    </submittedName>
</protein>
<name>A0A0B6Y7U4_9EUPU</name>
<evidence type="ECO:0000313" key="1">
    <source>
        <dbReference type="EMBL" id="CEK52203.1"/>
    </source>
</evidence>
<dbReference type="EMBL" id="HACG01005338">
    <property type="protein sequence ID" value="CEK52203.1"/>
    <property type="molecule type" value="Transcribed_RNA"/>
</dbReference>
<feature type="non-terminal residue" evidence="1">
    <location>
        <position position="1"/>
    </location>
</feature>
<organism evidence="1">
    <name type="scientific">Arion vulgaris</name>
    <dbReference type="NCBI Taxonomy" id="1028688"/>
    <lineage>
        <taxon>Eukaryota</taxon>
        <taxon>Metazoa</taxon>
        <taxon>Spiralia</taxon>
        <taxon>Lophotrochozoa</taxon>
        <taxon>Mollusca</taxon>
        <taxon>Gastropoda</taxon>
        <taxon>Heterobranchia</taxon>
        <taxon>Euthyneura</taxon>
        <taxon>Panpulmonata</taxon>
        <taxon>Eupulmonata</taxon>
        <taxon>Stylommatophora</taxon>
        <taxon>Helicina</taxon>
        <taxon>Arionoidea</taxon>
        <taxon>Arionidae</taxon>
        <taxon>Arion</taxon>
    </lineage>
</organism>
<accession>A0A0B6Y7U4</accession>
<sequence length="103" mass="11191">DELRLSILSNKSECKENGIPVYVDVSQPPLSPHVGPLVQRSATKTSYSYTSSEDQDSLTIPDSVISVAPSHPSPVTYGSSLTSEERSLVLQVLSCHNRQHQPS</sequence>
<dbReference type="AlphaFoldDB" id="A0A0B6Y7U4"/>
<gene>
    <name evidence="1" type="primary">ORF15886</name>
</gene>